<dbReference type="Proteomes" id="UP001049200">
    <property type="component" value="Unassembled WGS sequence"/>
</dbReference>
<dbReference type="RefSeq" id="WP_217873291.1">
    <property type="nucleotide sequence ID" value="NZ_JAHSTU010000011.1"/>
</dbReference>
<keyword evidence="4 6" id="KW-1133">Transmembrane helix</keyword>
<reference evidence="7" key="1">
    <citation type="submission" date="2021-06" db="EMBL/GenBank/DDBJ databases">
        <title>Updating the genus Pseudomonas: Description of 43 new species and partition of the Pseudomonas putida group.</title>
        <authorList>
            <person name="Girard L."/>
            <person name="Lood C."/>
            <person name="Vandamme P."/>
            <person name="Rokni-Zadeh H."/>
            <person name="Van Noort V."/>
            <person name="Hofte M."/>
            <person name="Lavigne R."/>
            <person name="De Mot R."/>
        </authorList>
    </citation>
    <scope>NUCLEOTIDE SEQUENCE</scope>
    <source>
        <strain evidence="7">SWRI74</strain>
    </source>
</reference>
<evidence type="ECO:0000313" key="8">
    <source>
        <dbReference type="Proteomes" id="UP001049200"/>
    </source>
</evidence>
<dbReference type="EMBL" id="JAHSTU010000011">
    <property type="protein sequence ID" value="MBV4523857.1"/>
    <property type="molecule type" value="Genomic_DNA"/>
</dbReference>
<dbReference type="Pfam" id="PF03706">
    <property type="entry name" value="LPG_synthase_TM"/>
    <property type="match status" value="1"/>
</dbReference>
<feature type="transmembrane region" description="Helical" evidence="6">
    <location>
        <begin position="45"/>
        <end position="63"/>
    </location>
</feature>
<comment type="caution">
    <text evidence="7">The sequence shown here is derived from an EMBL/GenBank/DDBJ whole genome shotgun (WGS) entry which is preliminary data.</text>
</comment>
<evidence type="ECO:0000256" key="3">
    <source>
        <dbReference type="ARBA" id="ARBA00022692"/>
    </source>
</evidence>
<organism evidence="7 8">
    <name type="scientific">Pseudomonas azerbaijanoccidentalis</name>
    <dbReference type="NCBI Taxonomy" id="2842347"/>
    <lineage>
        <taxon>Bacteria</taxon>
        <taxon>Pseudomonadati</taxon>
        <taxon>Pseudomonadota</taxon>
        <taxon>Gammaproteobacteria</taxon>
        <taxon>Pseudomonadales</taxon>
        <taxon>Pseudomonadaceae</taxon>
        <taxon>Pseudomonas</taxon>
    </lineage>
</organism>
<protein>
    <submittedName>
        <fullName evidence="7">Flippase-like domain-containing protein</fullName>
    </submittedName>
</protein>
<evidence type="ECO:0000256" key="4">
    <source>
        <dbReference type="ARBA" id="ARBA00022989"/>
    </source>
</evidence>
<keyword evidence="8" id="KW-1185">Reference proteome</keyword>
<keyword evidence="3 6" id="KW-0812">Transmembrane</keyword>
<name>A0ABS6QZ89_9PSED</name>
<feature type="transmembrane region" description="Helical" evidence="6">
    <location>
        <begin position="157"/>
        <end position="179"/>
    </location>
</feature>
<keyword evidence="5 6" id="KW-0472">Membrane</keyword>
<keyword evidence="2" id="KW-1003">Cell membrane</keyword>
<evidence type="ECO:0000256" key="6">
    <source>
        <dbReference type="SAM" id="Phobius"/>
    </source>
</evidence>
<comment type="subcellular location">
    <subcellularLocation>
        <location evidence="1">Cell membrane</location>
        <topology evidence="1">Multi-pass membrane protein</topology>
    </subcellularLocation>
</comment>
<feature type="transmembrane region" description="Helical" evidence="6">
    <location>
        <begin position="223"/>
        <end position="245"/>
    </location>
</feature>
<sequence>MTQATPVKEKRWIKHLIGGGITVLCLGAILRLVNVSEVMDALAHFHWHYLILGVASLGFGYAVRILRWSIMLSAEGAPVGFKNCAEPFLGAIALNNVLPFRLGDVIRALVFPSAMGVTKTAATTSLVVERLIDLVTLLTCLAVGVLAIQSIDIPPALRQTALILAVLGGVTLAIGFFFSSSFARLFKLWGGSNEREPKKLSGVFLAIAGLFESFDVMSRPRVLGLMLLLSMLVWAGESGLFYFALKGLGLDVNPLMALLVMAITTLSTLAPSSPGYVGPFHLAAFTAVTLIGGTSAQAGSYAVIVHLALWVPTTIVGALAIWSRPALFKAARK</sequence>
<proteinExistence type="predicted"/>
<evidence type="ECO:0000256" key="1">
    <source>
        <dbReference type="ARBA" id="ARBA00004651"/>
    </source>
</evidence>
<dbReference type="NCBIfam" id="TIGR00374">
    <property type="entry name" value="flippase-like domain"/>
    <property type="match status" value="1"/>
</dbReference>
<dbReference type="PANTHER" id="PTHR39087:SF2">
    <property type="entry name" value="UPF0104 MEMBRANE PROTEIN MJ1595"/>
    <property type="match status" value="1"/>
</dbReference>
<gene>
    <name evidence="7" type="ORF">KVG88_27705</name>
</gene>
<feature type="transmembrane region" description="Helical" evidence="6">
    <location>
        <begin position="252"/>
        <end position="270"/>
    </location>
</feature>
<dbReference type="PANTHER" id="PTHR39087">
    <property type="entry name" value="UPF0104 MEMBRANE PROTEIN MJ1595"/>
    <property type="match status" value="1"/>
</dbReference>
<evidence type="ECO:0000313" key="7">
    <source>
        <dbReference type="EMBL" id="MBV4523857.1"/>
    </source>
</evidence>
<evidence type="ECO:0000256" key="5">
    <source>
        <dbReference type="ARBA" id="ARBA00023136"/>
    </source>
</evidence>
<feature type="transmembrane region" description="Helical" evidence="6">
    <location>
        <begin position="301"/>
        <end position="322"/>
    </location>
</feature>
<feature type="transmembrane region" description="Helical" evidence="6">
    <location>
        <begin position="12"/>
        <end position="33"/>
    </location>
</feature>
<dbReference type="InterPro" id="IPR022791">
    <property type="entry name" value="L-PG_synthase/AglD"/>
</dbReference>
<accession>A0ABS6QZ89</accession>
<feature type="transmembrane region" description="Helical" evidence="6">
    <location>
        <begin position="131"/>
        <end position="151"/>
    </location>
</feature>
<evidence type="ECO:0000256" key="2">
    <source>
        <dbReference type="ARBA" id="ARBA00022475"/>
    </source>
</evidence>